<protein>
    <submittedName>
        <fullName evidence="1">Uncharacterized protein</fullName>
    </submittedName>
</protein>
<organism evidence="1">
    <name type="scientific">mine drainage metagenome</name>
    <dbReference type="NCBI Taxonomy" id="410659"/>
    <lineage>
        <taxon>unclassified sequences</taxon>
        <taxon>metagenomes</taxon>
        <taxon>ecological metagenomes</taxon>
    </lineage>
</organism>
<gene>
    <name evidence="1" type="ORF">CARN8_3410007</name>
</gene>
<name>A0A3P3ZP38_9ZZZZ</name>
<evidence type="ECO:0000313" key="1">
    <source>
        <dbReference type="EMBL" id="VAY88627.1"/>
    </source>
</evidence>
<reference evidence="1" key="1">
    <citation type="submission" date="2018-10" db="EMBL/GenBank/DDBJ databases">
        <authorList>
            <person name="Plewniak F."/>
        </authorList>
    </citation>
    <scope>NUCLEOTIDE SEQUENCE</scope>
</reference>
<accession>A0A3P3ZP38</accession>
<proteinExistence type="predicted"/>
<sequence>MLYDNIKQQFLITMRLGISERTAVS</sequence>
<dbReference type="EMBL" id="UOYP01000270">
    <property type="protein sequence ID" value="VAY88627.1"/>
    <property type="molecule type" value="Genomic_DNA"/>
</dbReference>
<dbReference type="AlphaFoldDB" id="A0A3P3ZP38"/>